<reference evidence="1 2" key="2">
    <citation type="journal article" date="2011" name="Stand. Genomic Sci.">
        <title>Complete genome sequence of Isosphaera pallida type strain (IS1B).</title>
        <authorList>
            <consortium name="US DOE Joint Genome Institute (JGI-PGF)"/>
            <person name="Goker M."/>
            <person name="Cleland D."/>
            <person name="Saunders E."/>
            <person name="Lapidus A."/>
            <person name="Nolan M."/>
            <person name="Lucas S."/>
            <person name="Hammon N."/>
            <person name="Deshpande S."/>
            <person name="Cheng J.F."/>
            <person name="Tapia R."/>
            <person name="Han C."/>
            <person name="Goodwin L."/>
            <person name="Pitluck S."/>
            <person name="Liolios K."/>
            <person name="Pagani I."/>
            <person name="Ivanova N."/>
            <person name="Mavromatis K."/>
            <person name="Pati A."/>
            <person name="Chen A."/>
            <person name="Palaniappan K."/>
            <person name="Land M."/>
            <person name="Hauser L."/>
            <person name="Chang Y.J."/>
            <person name="Jeffries C.D."/>
            <person name="Detter J.C."/>
            <person name="Beck B."/>
            <person name="Woyke T."/>
            <person name="Bristow J."/>
            <person name="Eisen J.A."/>
            <person name="Markowitz V."/>
            <person name="Hugenholtz P."/>
            <person name="Kyrpides N.C."/>
            <person name="Klenk H.P."/>
        </authorList>
    </citation>
    <scope>NUCLEOTIDE SEQUENCE [LARGE SCALE GENOMIC DNA]</scope>
    <source>
        <strain evidence="2">ATCC 43644 / DSM 9630 / IS1B</strain>
    </source>
</reference>
<evidence type="ECO:0000313" key="1">
    <source>
        <dbReference type="EMBL" id="ADV63139.1"/>
    </source>
</evidence>
<dbReference type="PANTHER" id="PTHR36454">
    <property type="entry name" value="LMO2823 PROTEIN"/>
    <property type="match status" value="1"/>
</dbReference>
<dbReference type="EMBL" id="CP002353">
    <property type="protein sequence ID" value="ADV63139.1"/>
    <property type="molecule type" value="Genomic_DNA"/>
</dbReference>
<protein>
    <submittedName>
        <fullName evidence="1">Uncharacterized conserved protein UCP033563</fullName>
    </submittedName>
</protein>
<gene>
    <name evidence="1" type="ordered locus">Isop_2568</name>
</gene>
<dbReference type="HOGENOM" id="CLU_031277_2_0_0"/>
<reference key="1">
    <citation type="submission" date="2010-11" db="EMBL/GenBank/DDBJ databases">
        <title>The complete sequence of chromosome of Isophaera pallida ATCC 43644.</title>
        <authorList>
            <consortium name="US DOE Joint Genome Institute (JGI-PGF)"/>
            <person name="Lucas S."/>
            <person name="Copeland A."/>
            <person name="Lapidus A."/>
            <person name="Bruce D."/>
            <person name="Goodwin L."/>
            <person name="Pitluck S."/>
            <person name="Kyrpides N."/>
            <person name="Mavromatis K."/>
            <person name="Pagani I."/>
            <person name="Ivanova N."/>
            <person name="Saunders E."/>
            <person name="Brettin T."/>
            <person name="Detter J.C."/>
            <person name="Han C."/>
            <person name="Tapia R."/>
            <person name="Land M."/>
            <person name="Hauser L."/>
            <person name="Markowitz V."/>
            <person name="Cheng J.-F."/>
            <person name="Hugenholtz P."/>
            <person name="Woyke T."/>
            <person name="Wu D."/>
            <person name="Eisen J.A."/>
        </authorList>
    </citation>
    <scope>NUCLEOTIDE SEQUENCE</scope>
    <source>
        <strain>ATCC 43644</strain>
    </source>
</reference>
<accession>E8QYE4</accession>
<dbReference type="InParanoid" id="E8QYE4"/>
<dbReference type="KEGG" id="ipa:Isop_2568"/>
<evidence type="ECO:0000313" key="2">
    <source>
        <dbReference type="Proteomes" id="UP000008631"/>
    </source>
</evidence>
<dbReference type="STRING" id="575540.Isop_2568"/>
<dbReference type="eggNOG" id="COG4198">
    <property type="taxonomic scope" value="Bacteria"/>
</dbReference>
<dbReference type="Proteomes" id="UP000008631">
    <property type="component" value="Chromosome"/>
</dbReference>
<dbReference type="AlphaFoldDB" id="E8QYE4"/>
<name>E8QYE4_ISOPI</name>
<keyword evidence="2" id="KW-1185">Reference proteome</keyword>
<dbReference type="InterPro" id="IPR008323">
    <property type="entry name" value="UCP033563"/>
</dbReference>
<organism evidence="1 2">
    <name type="scientific">Isosphaera pallida (strain ATCC 43644 / DSM 9630 / IS1B)</name>
    <dbReference type="NCBI Taxonomy" id="575540"/>
    <lineage>
        <taxon>Bacteria</taxon>
        <taxon>Pseudomonadati</taxon>
        <taxon>Planctomycetota</taxon>
        <taxon>Planctomycetia</taxon>
        <taxon>Isosphaerales</taxon>
        <taxon>Isosphaeraceae</taxon>
        <taxon>Isosphaera</taxon>
    </lineage>
</organism>
<sequence length="508" mass="56191">MSLSETARNPVERSGAVVSGCFVRPVSMPTPCGIGSEFVVVIAVASCLHHFAYGVAPRHPLHPNCCAPWTRPIMADLRPLHALRYDVSKVGALSDVTTPPYDVIDAELQRRLEQRSPYNFIRLELTPTQPGDGPEDRYRRAAAILADWRRTGILTYDSAPAYYLYRQTFETETGTHVRTGFLGRVRVDPFGVGSVYPHEQTLSGPKADRLALYRATGCNLSPVFGLYPDDRQDVIRTVEAGVKDKTPSTAIDHLGVKHEMWRVDDLETHAKLQALMADKPIFIADGHHRYETSVADRDAFLAEHPEAADDLEHPCRFALMMFVGMSDPGLLILPTHRLVSGLPGLTAETLAARLAPEFDVEPVDSQEAAWTLIDAQAAQEVFGFGTRADGRWLLARLRSDDTMDRLAADQSPDWRALGVSILHRLVLDHLLADLGTPRCRYVHTLAETRADLADPEGCDLACLVAPATMDQVATLASRLEKMPAKSTYFYPKLLSGLVISPIRRDHES</sequence>
<dbReference type="PANTHER" id="PTHR36454:SF1">
    <property type="entry name" value="DUF1015 DOMAIN-CONTAINING PROTEIN"/>
    <property type="match status" value="1"/>
</dbReference>
<dbReference type="Pfam" id="PF06245">
    <property type="entry name" value="DUF1015"/>
    <property type="match status" value="1"/>
</dbReference>
<proteinExistence type="predicted"/>